<keyword evidence="2" id="KW-0805">Transcription regulation</keyword>
<dbReference type="CDD" id="cd06171">
    <property type="entry name" value="Sigma70_r4"/>
    <property type="match status" value="1"/>
</dbReference>
<feature type="domain" description="PhyR sigma2" evidence="6">
    <location>
        <begin position="16"/>
        <end position="72"/>
    </location>
</feature>
<keyword evidence="3" id="KW-0731">Sigma factor</keyword>
<evidence type="ECO:0000259" key="6">
    <source>
        <dbReference type="Pfam" id="PF22029"/>
    </source>
</evidence>
<evidence type="ECO:0000256" key="1">
    <source>
        <dbReference type="ARBA" id="ARBA00010641"/>
    </source>
</evidence>
<dbReference type="InterPro" id="IPR036388">
    <property type="entry name" value="WH-like_DNA-bd_sf"/>
</dbReference>
<organism evidence="7 8">
    <name type="scientific">Muricoccus vinaceus</name>
    <dbReference type="NCBI Taxonomy" id="424704"/>
    <lineage>
        <taxon>Bacteria</taxon>
        <taxon>Pseudomonadati</taxon>
        <taxon>Pseudomonadota</taxon>
        <taxon>Alphaproteobacteria</taxon>
        <taxon>Acetobacterales</taxon>
        <taxon>Roseomonadaceae</taxon>
        <taxon>Muricoccus</taxon>
    </lineage>
</organism>
<dbReference type="InterPro" id="IPR039425">
    <property type="entry name" value="RNA_pol_sigma-70-like"/>
</dbReference>
<gene>
    <name evidence="7" type="ORF">ACFFIC_18675</name>
</gene>
<sequence>MVMKGLPHRMSLLAEIEGHVPALRRYAWSLVRHDQDADDLVQDCLVRALARLPELEGGVLAQLRPWLFTILHNLAVSRWRGLRRRGQPVDIASADLSMAASQEWTSTAREMLEALARLPAEQSQVLLLVAVEGFDYREAAGILGIPMGTVMSRLSRARDALRAQMEGRGRLALRLVR</sequence>
<proteinExistence type="inferred from homology"/>
<dbReference type="NCBIfam" id="TIGR02937">
    <property type="entry name" value="sigma70-ECF"/>
    <property type="match status" value="1"/>
</dbReference>
<evidence type="ECO:0000256" key="4">
    <source>
        <dbReference type="ARBA" id="ARBA00023163"/>
    </source>
</evidence>
<dbReference type="EMBL" id="JBHLVZ010000065">
    <property type="protein sequence ID" value="MFC0387555.1"/>
    <property type="molecule type" value="Genomic_DNA"/>
</dbReference>
<keyword evidence="4" id="KW-0804">Transcription</keyword>
<comment type="similarity">
    <text evidence="1">Belongs to the sigma-70 factor family. ECF subfamily.</text>
</comment>
<dbReference type="InterPro" id="IPR014284">
    <property type="entry name" value="RNA_pol_sigma-70_dom"/>
</dbReference>
<name>A0ABV6IVC0_9PROT</name>
<evidence type="ECO:0000259" key="5">
    <source>
        <dbReference type="Pfam" id="PF08281"/>
    </source>
</evidence>
<dbReference type="InterPro" id="IPR013325">
    <property type="entry name" value="RNA_pol_sigma_r2"/>
</dbReference>
<dbReference type="Pfam" id="PF08281">
    <property type="entry name" value="Sigma70_r4_2"/>
    <property type="match status" value="1"/>
</dbReference>
<dbReference type="PANTHER" id="PTHR43133:SF25">
    <property type="entry name" value="RNA POLYMERASE SIGMA FACTOR RFAY-RELATED"/>
    <property type="match status" value="1"/>
</dbReference>
<dbReference type="Gene3D" id="1.10.10.10">
    <property type="entry name" value="Winged helix-like DNA-binding domain superfamily/Winged helix DNA-binding domain"/>
    <property type="match status" value="1"/>
</dbReference>
<dbReference type="Gene3D" id="1.10.1740.10">
    <property type="match status" value="1"/>
</dbReference>
<comment type="caution">
    <text evidence="7">The sequence shown here is derived from an EMBL/GenBank/DDBJ whole genome shotgun (WGS) entry which is preliminary data.</text>
</comment>
<evidence type="ECO:0000256" key="3">
    <source>
        <dbReference type="ARBA" id="ARBA00023082"/>
    </source>
</evidence>
<dbReference type="SUPFAM" id="SSF88659">
    <property type="entry name" value="Sigma3 and sigma4 domains of RNA polymerase sigma factors"/>
    <property type="match status" value="1"/>
</dbReference>
<dbReference type="RefSeq" id="WP_377053156.1">
    <property type="nucleotide sequence ID" value="NZ_JBHLVZ010000065.1"/>
</dbReference>
<reference evidence="7 8" key="1">
    <citation type="submission" date="2024-09" db="EMBL/GenBank/DDBJ databases">
        <authorList>
            <person name="Sun Q."/>
            <person name="Mori K."/>
        </authorList>
    </citation>
    <scope>NUCLEOTIDE SEQUENCE [LARGE SCALE GENOMIC DNA]</scope>
    <source>
        <strain evidence="7 8">CCM 7468</strain>
    </source>
</reference>
<protein>
    <submittedName>
        <fullName evidence="7">Sigma-70 family RNA polymerase sigma factor</fullName>
    </submittedName>
</protein>
<dbReference type="Pfam" id="PF22029">
    <property type="entry name" value="PhyR_sigma2"/>
    <property type="match status" value="1"/>
</dbReference>
<dbReference type="SUPFAM" id="SSF88946">
    <property type="entry name" value="Sigma2 domain of RNA polymerase sigma factors"/>
    <property type="match status" value="1"/>
</dbReference>
<evidence type="ECO:0000256" key="2">
    <source>
        <dbReference type="ARBA" id="ARBA00023015"/>
    </source>
</evidence>
<dbReference type="InterPro" id="IPR053866">
    <property type="entry name" value="PhyR_sigma2"/>
</dbReference>
<dbReference type="Proteomes" id="UP001589789">
    <property type="component" value="Unassembled WGS sequence"/>
</dbReference>
<dbReference type="PANTHER" id="PTHR43133">
    <property type="entry name" value="RNA POLYMERASE ECF-TYPE SIGMA FACTO"/>
    <property type="match status" value="1"/>
</dbReference>
<feature type="domain" description="RNA polymerase sigma factor 70 region 4 type 2" evidence="5">
    <location>
        <begin position="109"/>
        <end position="161"/>
    </location>
</feature>
<accession>A0ABV6IVC0</accession>
<evidence type="ECO:0000313" key="8">
    <source>
        <dbReference type="Proteomes" id="UP001589789"/>
    </source>
</evidence>
<evidence type="ECO:0000313" key="7">
    <source>
        <dbReference type="EMBL" id="MFC0387555.1"/>
    </source>
</evidence>
<dbReference type="InterPro" id="IPR013249">
    <property type="entry name" value="RNA_pol_sigma70_r4_t2"/>
</dbReference>
<dbReference type="InterPro" id="IPR013324">
    <property type="entry name" value="RNA_pol_sigma_r3/r4-like"/>
</dbReference>
<keyword evidence="8" id="KW-1185">Reference proteome</keyword>